<dbReference type="PATRIC" id="fig|84292.3.peg.2423"/>
<evidence type="ECO:0000313" key="2">
    <source>
        <dbReference type="Proteomes" id="UP000037737"/>
    </source>
</evidence>
<comment type="caution">
    <text evidence="1">The sequence shown here is derived from an EMBL/GenBank/DDBJ whole genome shotgun (WGS) entry which is preliminary data.</text>
</comment>
<dbReference type="AlphaFoldDB" id="A0A0M8MMR0"/>
<name>A0A0M8MMR0_9MICO</name>
<evidence type="ECO:0000313" key="1">
    <source>
        <dbReference type="EMBL" id="KOS10200.1"/>
    </source>
</evidence>
<protein>
    <submittedName>
        <fullName evidence="1">Uncharacterized protein</fullName>
    </submittedName>
</protein>
<dbReference type="Proteomes" id="UP000037737">
    <property type="component" value="Unassembled WGS sequence"/>
</dbReference>
<dbReference type="EMBL" id="LAVO01000012">
    <property type="protein sequence ID" value="KOS10200.1"/>
    <property type="molecule type" value="Genomic_DNA"/>
</dbReference>
<dbReference type="KEGG" id="mcw:A8L33_06555"/>
<keyword evidence="2" id="KW-1185">Reference proteome</keyword>
<organism evidence="1 2">
    <name type="scientific">Microbacterium aurantiacum</name>
    <dbReference type="NCBI Taxonomy" id="162393"/>
    <lineage>
        <taxon>Bacteria</taxon>
        <taxon>Bacillati</taxon>
        <taxon>Actinomycetota</taxon>
        <taxon>Actinomycetes</taxon>
        <taxon>Micrococcales</taxon>
        <taxon>Microbacteriaceae</taxon>
        <taxon>Microbacterium</taxon>
    </lineage>
</organism>
<reference evidence="1" key="1">
    <citation type="submission" date="2015-04" db="EMBL/GenBank/DDBJ databases">
        <title>Complete genome sequence of Microbacterium chocolatum SIT 101, a bacterium enantioselectively hydrolyzing mesomeric diesters.</title>
        <authorList>
            <person name="Li X."/>
            <person name="Xu Y."/>
        </authorList>
    </citation>
    <scope>NUCLEOTIDE SEQUENCE [LARGE SCALE GENOMIC DNA]</scope>
    <source>
        <strain evidence="1">SIT 101</strain>
    </source>
</reference>
<sequence>MDIDDPRDPLADGSFDDVPAADAAFSDVFTSDLFTTDPFAEELAGIDAGDWTIDADLIWGADVTGPSSADTDQDLPLP</sequence>
<proteinExistence type="predicted"/>
<accession>A0A0M8MMR0</accession>
<gene>
    <name evidence="1" type="ORF">XI38_11930</name>
</gene>